<proteinExistence type="predicted"/>
<reference evidence="2" key="1">
    <citation type="journal article" date="2023" name="Nat. Plants">
        <title>Single-cell RNA sequencing provides a high-resolution roadmap for understanding the multicellular compartmentation of specialized metabolism.</title>
        <authorList>
            <person name="Sun S."/>
            <person name="Shen X."/>
            <person name="Li Y."/>
            <person name="Li Y."/>
            <person name="Wang S."/>
            <person name="Li R."/>
            <person name="Zhang H."/>
            <person name="Shen G."/>
            <person name="Guo B."/>
            <person name="Wei J."/>
            <person name="Xu J."/>
            <person name="St-Pierre B."/>
            <person name="Chen S."/>
            <person name="Sun C."/>
        </authorList>
    </citation>
    <scope>NUCLEOTIDE SEQUENCE [LARGE SCALE GENOMIC DNA]</scope>
</reference>
<comment type="caution">
    <text evidence="1">The sequence shown here is derived from an EMBL/GenBank/DDBJ whole genome shotgun (WGS) entry which is preliminary data.</text>
</comment>
<accession>A0ACC0AXV5</accession>
<dbReference type="Proteomes" id="UP001060085">
    <property type="component" value="Linkage Group LG04"/>
</dbReference>
<name>A0ACC0AXV5_CATRO</name>
<protein>
    <submittedName>
        <fullName evidence="1">Uncharacterized protein</fullName>
    </submittedName>
</protein>
<sequence>MVSIVAETGEVEEGSRGGGGEEQRGKVMEGMASIALLPSGSISGHFIELPHSICYGLQGTEIACERECSRGEDYRLIKLTIIDYNRKREKDVVIECRGHDAARMCNVDHAHGWENDVVGMLEEKDKKHKVSVSFDCETLKAEKAAEEHIKKFMPKLAGLDAVVNIGRMKIVGLDFEAESENEIVQQDTSA</sequence>
<evidence type="ECO:0000313" key="2">
    <source>
        <dbReference type="Proteomes" id="UP001060085"/>
    </source>
</evidence>
<gene>
    <name evidence="1" type="ORF">M9H77_15562</name>
</gene>
<dbReference type="EMBL" id="CM044704">
    <property type="protein sequence ID" value="KAI5665709.1"/>
    <property type="molecule type" value="Genomic_DNA"/>
</dbReference>
<organism evidence="1 2">
    <name type="scientific">Catharanthus roseus</name>
    <name type="common">Madagascar periwinkle</name>
    <name type="synonym">Vinca rosea</name>
    <dbReference type="NCBI Taxonomy" id="4058"/>
    <lineage>
        <taxon>Eukaryota</taxon>
        <taxon>Viridiplantae</taxon>
        <taxon>Streptophyta</taxon>
        <taxon>Embryophyta</taxon>
        <taxon>Tracheophyta</taxon>
        <taxon>Spermatophyta</taxon>
        <taxon>Magnoliopsida</taxon>
        <taxon>eudicotyledons</taxon>
        <taxon>Gunneridae</taxon>
        <taxon>Pentapetalae</taxon>
        <taxon>asterids</taxon>
        <taxon>lamiids</taxon>
        <taxon>Gentianales</taxon>
        <taxon>Apocynaceae</taxon>
        <taxon>Rauvolfioideae</taxon>
        <taxon>Vinceae</taxon>
        <taxon>Catharanthinae</taxon>
        <taxon>Catharanthus</taxon>
    </lineage>
</organism>
<keyword evidence="2" id="KW-1185">Reference proteome</keyword>
<evidence type="ECO:0000313" key="1">
    <source>
        <dbReference type="EMBL" id="KAI5665709.1"/>
    </source>
</evidence>